<evidence type="ECO:0000313" key="1">
    <source>
        <dbReference type="EMBL" id="THF77632.1"/>
    </source>
</evidence>
<comment type="caution">
    <text evidence="1">The sequence shown here is derived from an EMBL/GenBank/DDBJ whole genome shotgun (WGS) entry which is preliminary data.</text>
</comment>
<dbReference type="RefSeq" id="WP_136356445.1">
    <property type="nucleotide sequence ID" value="NZ_CP046266.1"/>
</dbReference>
<dbReference type="Proteomes" id="UP000310334">
    <property type="component" value="Unassembled WGS sequence"/>
</dbReference>
<name>A0A4S4BT08_9BACI</name>
<gene>
    <name evidence="1" type="ORF">E6W99_18160</name>
</gene>
<keyword evidence="2" id="KW-1185">Reference proteome</keyword>
<reference evidence="1 2" key="1">
    <citation type="submission" date="2019-04" db="EMBL/GenBank/DDBJ databases">
        <title>Bacillus sediminilitoris sp. nov., isolated from a tidal flat sediment on the East China Sea.</title>
        <authorList>
            <person name="Wei Y."/>
            <person name="Mao H."/>
            <person name="Fang J."/>
        </authorList>
    </citation>
    <scope>NUCLEOTIDE SEQUENCE [LARGE SCALE GENOMIC DNA]</scope>
    <source>
        <strain evidence="1 2">DSL-17</strain>
    </source>
</reference>
<sequence length="65" mass="6948">MKTRIGDRILFILGMSLCGVFVFVLVVGVIVALVTSRDGNKRTAIDSLPMQDHEGATALKAASDE</sequence>
<dbReference type="AlphaFoldDB" id="A0A4S4BT08"/>
<dbReference type="EMBL" id="SSNT01000014">
    <property type="protein sequence ID" value="THF77632.1"/>
    <property type="molecule type" value="Genomic_DNA"/>
</dbReference>
<protein>
    <submittedName>
        <fullName evidence="1">Uncharacterized protein</fullName>
    </submittedName>
</protein>
<organism evidence="1 2">
    <name type="scientific">Metabacillus sediminilitoris</name>
    <dbReference type="NCBI Taxonomy" id="2567941"/>
    <lineage>
        <taxon>Bacteria</taxon>
        <taxon>Bacillati</taxon>
        <taxon>Bacillota</taxon>
        <taxon>Bacilli</taxon>
        <taxon>Bacillales</taxon>
        <taxon>Bacillaceae</taxon>
        <taxon>Metabacillus</taxon>
    </lineage>
</organism>
<evidence type="ECO:0000313" key="2">
    <source>
        <dbReference type="Proteomes" id="UP000310334"/>
    </source>
</evidence>
<proteinExistence type="predicted"/>
<accession>A0A4S4BT08</accession>